<protein>
    <submittedName>
        <fullName evidence="2">Putative glyoxalase superfamily protein PhnB</fullName>
    </submittedName>
</protein>
<reference evidence="2 3" key="1">
    <citation type="submission" date="2019-06" db="EMBL/GenBank/DDBJ databases">
        <title>Sorghum-associated microbial communities from plants grown in Nebraska, USA.</title>
        <authorList>
            <person name="Schachtman D."/>
        </authorList>
    </citation>
    <scope>NUCLEOTIDE SEQUENCE [LARGE SCALE GENOMIC DNA]</scope>
    <source>
        <strain evidence="2 3">1225</strain>
    </source>
</reference>
<dbReference type="OrthoDB" id="9795306at2"/>
<dbReference type="CDD" id="cd07246">
    <property type="entry name" value="VOC_like"/>
    <property type="match status" value="1"/>
</dbReference>
<dbReference type="InterPro" id="IPR037523">
    <property type="entry name" value="VOC_core"/>
</dbReference>
<gene>
    <name evidence="2" type="ORF">FHW37_103538</name>
</gene>
<feature type="domain" description="VOC" evidence="1">
    <location>
        <begin position="18"/>
        <end position="140"/>
    </location>
</feature>
<dbReference type="Pfam" id="PF00903">
    <property type="entry name" value="Glyoxalase"/>
    <property type="match status" value="1"/>
</dbReference>
<dbReference type="SUPFAM" id="SSF54593">
    <property type="entry name" value="Glyoxalase/Bleomycin resistance protein/Dihydroxybiphenyl dioxygenase"/>
    <property type="match status" value="1"/>
</dbReference>
<dbReference type="PANTHER" id="PTHR34109">
    <property type="entry name" value="BNAUNNG04460D PROTEIN-RELATED"/>
    <property type="match status" value="1"/>
</dbReference>
<sequence length="143" mass="15765">MDERTNAENTQAALPPVKGGVVAYLQVDGAMKAAEVYKKALGAELAGAHPPDEQGRTMHVHLYINGSSVMLGDAYPDHGYPLEKPQAFTMMLPVTDIDTWWKRAVDAGFTVVTDLQVMFWGDRYGQLRDPFGVIWAMNEPVKA</sequence>
<dbReference type="RefSeq" id="WP_145637269.1">
    <property type="nucleotide sequence ID" value="NZ_VIWP01000003.1"/>
</dbReference>
<dbReference type="PANTHER" id="PTHR34109:SF1">
    <property type="entry name" value="VOC DOMAIN-CONTAINING PROTEIN"/>
    <property type="match status" value="1"/>
</dbReference>
<dbReference type="InterPro" id="IPR029068">
    <property type="entry name" value="Glyas_Bleomycin-R_OHBP_Dase"/>
</dbReference>
<name>A0A561QWD8_9HYPH</name>
<dbReference type="EMBL" id="VIWP01000003">
    <property type="protein sequence ID" value="TWF54668.1"/>
    <property type="molecule type" value="Genomic_DNA"/>
</dbReference>
<dbReference type="AlphaFoldDB" id="A0A561QWD8"/>
<dbReference type="InterPro" id="IPR004360">
    <property type="entry name" value="Glyas_Fos-R_dOase_dom"/>
</dbReference>
<evidence type="ECO:0000259" key="1">
    <source>
        <dbReference type="PROSITE" id="PS51819"/>
    </source>
</evidence>
<accession>A0A561QWD8</accession>
<proteinExistence type="predicted"/>
<dbReference type="Gene3D" id="3.10.180.10">
    <property type="entry name" value="2,3-Dihydroxybiphenyl 1,2-Dioxygenase, domain 1"/>
    <property type="match status" value="1"/>
</dbReference>
<comment type="caution">
    <text evidence="2">The sequence shown here is derived from an EMBL/GenBank/DDBJ whole genome shotgun (WGS) entry which is preliminary data.</text>
</comment>
<dbReference type="PROSITE" id="PS51819">
    <property type="entry name" value="VOC"/>
    <property type="match status" value="1"/>
</dbReference>
<dbReference type="Proteomes" id="UP000320653">
    <property type="component" value="Unassembled WGS sequence"/>
</dbReference>
<evidence type="ECO:0000313" key="2">
    <source>
        <dbReference type="EMBL" id="TWF54668.1"/>
    </source>
</evidence>
<evidence type="ECO:0000313" key="3">
    <source>
        <dbReference type="Proteomes" id="UP000320653"/>
    </source>
</evidence>
<keyword evidence="3" id="KW-1185">Reference proteome</keyword>
<organism evidence="2 3">
    <name type="scientific">Neorhizobium alkalisoli</name>
    <dbReference type="NCBI Taxonomy" id="528178"/>
    <lineage>
        <taxon>Bacteria</taxon>
        <taxon>Pseudomonadati</taxon>
        <taxon>Pseudomonadota</taxon>
        <taxon>Alphaproteobacteria</taxon>
        <taxon>Hyphomicrobiales</taxon>
        <taxon>Rhizobiaceae</taxon>
        <taxon>Rhizobium/Agrobacterium group</taxon>
        <taxon>Neorhizobium</taxon>
    </lineage>
</organism>